<dbReference type="EMBL" id="SNYJ01000008">
    <property type="protein sequence ID" value="TDQ39194.1"/>
    <property type="molecule type" value="Genomic_DNA"/>
</dbReference>
<organism evidence="1 2">
    <name type="scientific">Aureibacillus halotolerans</name>
    <dbReference type="NCBI Taxonomy" id="1508390"/>
    <lineage>
        <taxon>Bacteria</taxon>
        <taxon>Bacillati</taxon>
        <taxon>Bacillota</taxon>
        <taxon>Bacilli</taxon>
        <taxon>Bacillales</taxon>
        <taxon>Bacillaceae</taxon>
        <taxon>Aureibacillus</taxon>
    </lineage>
</organism>
<dbReference type="Proteomes" id="UP000295632">
    <property type="component" value="Unassembled WGS sequence"/>
</dbReference>
<dbReference type="InterPro" id="IPR008489">
    <property type="entry name" value="DUF771"/>
</dbReference>
<reference evidence="1 2" key="1">
    <citation type="submission" date="2019-03" db="EMBL/GenBank/DDBJ databases">
        <title>Genomic Encyclopedia of Type Strains, Phase IV (KMG-IV): sequencing the most valuable type-strain genomes for metagenomic binning, comparative biology and taxonomic classification.</title>
        <authorList>
            <person name="Goeker M."/>
        </authorList>
    </citation>
    <scope>NUCLEOTIDE SEQUENCE [LARGE SCALE GENOMIC DNA]</scope>
    <source>
        <strain evidence="1 2">DSM 28697</strain>
    </source>
</reference>
<dbReference type="AlphaFoldDB" id="A0A4R6U810"/>
<proteinExistence type="predicted"/>
<sequence>MSQLLRAEINIPIPTDLVMVSKVELEKLEKQELTGVYWNMKDLEQRIRRKSEWIKENILFPSRFRKILDSENGGFVYYPQSKGQTWSFQAVEMASFLDKNFGEIFGRR</sequence>
<protein>
    <submittedName>
        <fullName evidence="1">Phage pi2 protein 07</fullName>
    </submittedName>
</protein>
<comment type="caution">
    <text evidence="1">The sequence shown here is derived from an EMBL/GenBank/DDBJ whole genome shotgun (WGS) entry which is preliminary data.</text>
</comment>
<dbReference type="RefSeq" id="WP_133580627.1">
    <property type="nucleotide sequence ID" value="NZ_SNYJ01000008.1"/>
</dbReference>
<name>A0A4R6U810_9BACI</name>
<dbReference type="Pfam" id="PF05595">
    <property type="entry name" value="DUF771"/>
    <property type="match status" value="1"/>
</dbReference>
<keyword evidence="2" id="KW-1185">Reference proteome</keyword>
<accession>A0A4R6U810</accession>
<evidence type="ECO:0000313" key="1">
    <source>
        <dbReference type="EMBL" id="TDQ39194.1"/>
    </source>
</evidence>
<gene>
    <name evidence="1" type="ORF">EV213_108146</name>
</gene>
<evidence type="ECO:0000313" key="2">
    <source>
        <dbReference type="Proteomes" id="UP000295632"/>
    </source>
</evidence>
<dbReference type="OrthoDB" id="2187161at2"/>